<sequence>MTVTLGKRKRTQPKSTIKSTKSTDSDDESQHVQDVFRKHFEAQFKPLPTEENTAQSQEDLRSDASSDSDSWSGFSEDENTIEVVEHTNDRPARSDVLDKHELKAFLSSKPPPSSTTNTTKPFKSIAPTPPADDEDSTANLKNDLALQRLLSESHLLTNTSSTPLQASGKARLKALDLRFQSLGSKESLYKQKMPMVARKGMVKKAAEREYKRRSEAKEAGIVLERVVKKKPLGGMLGGKKKDKGVGGPGVGKFRGGTLSLSRQDVADIQGMKGHGPFQKKRR</sequence>
<feature type="region of interest" description="Disordered" evidence="1">
    <location>
        <begin position="1"/>
        <end position="140"/>
    </location>
</feature>
<reference evidence="2" key="1">
    <citation type="journal article" date="2020" name="Stud. Mycol.">
        <title>101 Dothideomycetes genomes: a test case for predicting lifestyles and emergence of pathogens.</title>
        <authorList>
            <person name="Haridas S."/>
            <person name="Albert R."/>
            <person name="Binder M."/>
            <person name="Bloem J."/>
            <person name="Labutti K."/>
            <person name="Salamov A."/>
            <person name="Andreopoulos B."/>
            <person name="Baker S."/>
            <person name="Barry K."/>
            <person name="Bills G."/>
            <person name="Bluhm B."/>
            <person name="Cannon C."/>
            <person name="Castanera R."/>
            <person name="Culley D."/>
            <person name="Daum C."/>
            <person name="Ezra D."/>
            <person name="Gonzalez J."/>
            <person name="Henrissat B."/>
            <person name="Kuo A."/>
            <person name="Liang C."/>
            <person name="Lipzen A."/>
            <person name="Lutzoni F."/>
            <person name="Magnuson J."/>
            <person name="Mondo S."/>
            <person name="Nolan M."/>
            <person name="Ohm R."/>
            <person name="Pangilinan J."/>
            <person name="Park H.-J."/>
            <person name="Ramirez L."/>
            <person name="Alfaro M."/>
            <person name="Sun H."/>
            <person name="Tritt A."/>
            <person name="Yoshinaga Y."/>
            <person name="Zwiers L.-H."/>
            <person name="Turgeon B."/>
            <person name="Goodwin S."/>
            <person name="Spatafora J."/>
            <person name="Crous P."/>
            <person name="Grigoriev I."/>
        </authorList>
    </citation>
    <scope>NUCLEOTIDE SEQUENCE</scope>
    <source>
        <strain evidence="2">CBS 115976</strain>
    </source>
</reference>
<feature type="compositionally biased region" description="Low complexity" evidence="1">
    <location>
        <begin position="114"/>
        <end position="124"/>
    </location>
</feature>
<dbReference type="Proteomes" id="UP000799302">
    <property type="component" value="Unassembled WGS sequence"/>
</dbReference>
<feature type="compositionally biased region" description="Basic and acidic residues" evidence="1">
    <location>
        <begin position="83"/>
        <end position="103"/>
    </location>
</feature>
<organism evidence="2 3">
    <name type="scientific">Microthyrium microscopicum</name>
    <dbReference type="NCBI Taxonomy" id="703497"/>
    <lineage>
        <taxon>Eukaryota</taxon>
        <taxon>Fungi</taxon>
        <taxon>Dikarya</taxon>
        <taxon>Ascomycota</taxon>
        <taxon>Pezizomycotina</taxon>
        <taxon>Dothideomycetes</taxon>
        <taxon>Dothideomycetes incertae sedis</taxon>
        <taxon>Microthyriales</taxon>
        <taxon>Microthyriaceae</taxon>
        <taxon>Microthyrium</taxon>
    </lineage>
</organism>
<evidence type="ECO:0000256" key="1">
    <source>
        <dbReference type="SAM" id="MobiDB-lite"/>
    </source>
</evidence>
<dbReference type="EMBL" id="MU004235">
    <property type="protein sequence ID" value="KAF2669480.1"/>
    <property type="molecule type" value="Genomic_DNA"/>
</dbReference>
<gene>
    <name evidence="2" type="ORF">BT63DRAFT_455460</name>
</gene>
<dbReference type="AlphaFoldDB" id="A0A6A6UC65"/>
<name>A0A6A6UC65_9PEZI</name>
<proteinExistence type="predicted"/>
<keyword evidence="3" id="KW-1185">Reference proteome</keyword>
<feature type="compositionally biased region" description="Basic residues" evidence="1">
    <location>
        <begin position="1"/>
        <end position="12"/>
    </location>
</feature>
<dbReference type="InterPro" id="IPR053030">
    <property type="entry name" value="Ribosomal_biogenesis_FAF1-like"/>
</dbReference>
<feature type="compositionally biased region" description="Basic and acidic residues" evidence="1">
    <location>
        <begin position="21"/>
        <end position="42"/>
    </location>
</feature>
<dbReference type="InterPro" id="IPR027973">
    <property type="entry name" value="FSAF1-like"/>
</dbReference>
<dbReference type="Pfam" id="PF15375">
    <property type="entry name" value="FSAF1"/>
    <property type="match status" value="1"/>
</dbReference>
<accession>A0A6A6UC65</accession>
<feature type="compositionally biased region" description="Low complexity" evidence="1">
    <location>
        <begin position="65"/>
        <end position="74"/>
    </location>
</feature>
<dbReference type="GO" id="GO:0000462">
    <property type="term" value="P:maturation of SSU-rRNA from tricistronic rRNA transcript (SSU-rRNA, 5.8S rRNA, LSU-rRNA)"/>
    <property type="evidence" value="ECO:0007669"/>
    <property type="project" value="TreeGrafter"/>
</dbReference>
<evidence type="ECO:0000313" key="2">
    <source>
        <dbReference type="EMBL" id="KAF2669480.1"/>
    </source>
</evidence>
<feature type="region of interest" description="Disordered" evidence="1">
    <location>
        <begin position="232"/>
        <end position="256"/>
    </location>
</feature>
<dbReference type="OrthoDB" id="5556956at2759"/>
<evidence type="ECO:0000313" key="3">
    <source>
        <dbReference type="Proteomes" id="UP000799302"/>
    </source>
</evidence>
<dbReference type="PANTHER" id="PTHR28096:SF1">
    <property type="entry name" value="PROTEIN FAF1"/>
    <property type="match status" value="1"/>
</dbReference>
<protein>
    <recommendedName>
        <fullName evidence="4">Protein FAF1</fullName>
    </recommendedName>
</protein>
<dbReference type="PANTHER" id="PTHR28096">
    <property type="entry name" value="PROTEIN FAF1"/>
    <property type="match status" value="1"/>
</dbReference>
<dbReference type="GO" id="GO:0005730">
    <property type="term" value="C:nucleolus"/>
    <property type="evidence" value="ECO:0007669"/>
    <property type="project" value="TreeGrafter"/>
</dbReference>
<feature type="compositionally biased region" description="Gly residues" evidence="1">
    <location>
        <begin position="245"/>
        <end position="254"/>
    </location>
</feature>
<evidence type="ECO:0008006" key="4">
    <source>
        <dbReference type="Google" id="ProtNLM"/>
    </source>
</evidence>